<gene>
    <name evidence="1" type="ORF">RRG08_057001</name>
</gene>
<dbReference type="AlphaFoldDB" id="A0AAE0Z6D5"/>
<protein>
    <submittedName>
        <fullName evidence="1">Uncharacterized protein</fullName>
    </submittedName>
</protein>
<sequence>MSRSDHHQAQTYKCVMQWPPPGPNLQVCQEVATTRPQLVVSVLRSGHHQTQTCKCVKKWPPPGHNLFLSPATEHPPPLQQYTNVVTSERIAQQNCSI</sequence>
<evidence type="ECO:0000313" key="1">
    <source>
        <dbReference type="EMBL" id="KAK3763578.1"/>
    </source>
</evidence>
<organism evidence="1 2">
    <name type="scientific">Elysia crispata</name>
    <name type="common">lettuce slug</name>
    <dbReference type="NCBI Taxonomy" id="231223"/>
    <lineage>
        <taxon>Eukaryota</taxon>
        <taxon>Metazoa</taxon>
        <taxon>Spiralia</taxon>
        <taxon>Lophotrochozoa</taxon>
        <taxon>Mollusca</taxon>
        <taxon>Gastropoda</taxon>
        <taxon>Heterobranchia</taxon>
        <taxon>Euthyneura</taxon>
        <taxon>Panpulmonata</taxon>
        <taxon>Sacoglossa</taxon>
        <taxon>Placobranchoidea</taxon>
        <taxon>Plakobranchidae</taxon>
        <taxon>Elysia</taxon>
    </lineage>
</organism>
<proteinExistence type="predicted"/>
<accession>A0AAE0Z6D5</accession>
<comment type="caution">
    <text evidence="1">The sequence shown here is derived from an EMBL/GenBank/DDBJ whole genome shotgun (WGS) entry which is preliminary data.</text>
</comment>
<reference evidence="1" key="1">
    <citation type="journal article" date="2023" name="G3 (Bethesda)">
        <title>A reference genome for the long-term kleptoplast-retaining sea slug Elysia crispata morphotype clarki.</title>
        <authorList>
            <person name="Eastman K.E."/>
            <person name="Pendleton A.L."/>
            <person name="Shaikh M.A."/>
            <person name="Suttiyut T."/>
            <person name="Ogas R."/>
            <person name="Tomko P."/>
            <person name="Gavelis G."/>
            <person name="Widhalm J.R."/>
            <person name="Wisecaver J.H."/>
        </authorList>
    </citation>
    <scope>NUCLEOTIDE SEQUENCE</scope>
    <source>
        <strain evidence="1">ECLA1</strain>
    </source>
</reference>
<evidence type="ECO:0000313" key="2">
    <source>
        <dbReference type="Proteomes" id="UP001283361"/>
    </source>
</evidence>
<dbReference type="EMBL" id="JAWDGP010004530">
    <property type="protein sequence ID" value="KAK3763578.1"/>
    <property type="molecule type" value="Genomic_DNA"/>
</dbReference>
<dbReference type="Proteomes" id="UP001283361">
    <property type="component" value="Unassembled WGS sequence"/>
</dbReference>
<keyword evidence="2" id="KW-1185">Reference proteome</keyword>
<name>A0AAE0Z6D5_9GAST</name>